<feature type="transmembrane region" description="Helical" evidence="1">
    <location>
        <begin position="12"/>
        <end position="34"/>
    </location>
</feature>
<dbReference type="EMBL" id="AWTP01000155">
    <property type="protein sequence ID" value="KGH04614.1"/>
    <property type="molecule type" value="Genomic_DNA"/>
</dbReference>
<keyword evidence="1" id="KW-0812">Transmembrane</keyword>
<protein>
    <submittedName>
        <fullName evidence="2">Membrane protein</fullName>
    </submittedName>
</protein>
<organism evidence="2 3">
    <name type="scientific">Comamonas thiooxydans</name>
    <dbReference type="NCBI Taxonomy" id="363952"/>
    <lineage>
        <taxon>Bacteria</taxon>
        <taxon>Pseudomonadati</taxon>
        <taxon>Pseudomonadota</taxon>
        <taxon>Betaproteobacteria</taxon>
        <taxon>Burkholderiales</taxon>
        <taxon>Comamonadaceae</taxon>
        <taxon>Comamonas</taxon>
    </lineage>
</organism>
<evidence type="ECO:0000313" key="2">
    <source>
        <dbReference type="EMBL" id="KGH04614.1"/>
    </source>
</evidence>
<sequence>MTEIFAAIDLSTVATAVIGIGVVVMAITMSYKGIDLGKRGVKKA</sequence>
<gene>
    <name evidence="2" type="ORF">P608_24100</name>
</gene>
<dbReference type="RefSeq" id="WP_034392467.1">
    <property type="nucleotide sequence ID" value="NZ_AP026738.1"/>
</dbReference>
<accession>A0A0E3CBE2</accession>
<dbReference type="Proteomes" id="UP000029549">
    <property type="component" value="Unassembled WGS sequence"/>
</dbReference>
<proteinExistence type="predicted"/>
<name>A0A0E3CBE2_9BURK</name>
<dbReference type="AlphaFoldDB" id="A0A0E3CBE2"/>
<keyword evidence="1" id="KW-0472">Membrane</keyword>
<keyword evidence="3" id="KW-1185">Reference proteome</keyword>
<keyword evidence="1" id="KW-1133">Transmembrane helix</keyword>
<reference evidence="2 3" key="1">
    <citation type="submission" date="2013-09" db="EMBL/GenBank/DDBJ databases">
        <title>High correlation between genotypes and phenotypes of environmental bacteria Comamonas testosteroni strains.</title>
        <authorList>
            <person name="Liu L."/>
            <person name="Zhu W."/>
            <person name="Xia X."/>
            <person name="Xu B."/>
            <person name="Luo M."/>
            <person name="Wang G."/>
        </authorList>
    </citation>
    <scope>NUCLEOTIDE SEQUENCE [LARGE SCALE GENOMIC DNA]</scope>
    <source>
        <strain evidence="2 3">DF2</strain>
    </source>
</reference>
<comment type="caution">
    <text evidence="2">The sequence shown here is derived from an EMBL/GenBank/DDBJ whole genome shotgun (WGS) entry which is preliminary data.</text>
</comment>
<evidence type="ECO:0000313" key="3">
    <source>
        <dbReference type="Proteomes" id="UP000029549"/>
    </source>
</evidence>
<evidence type="ECO:0000256" key="1">
    <source>
        <dbReference type="SAM" id="Phobius"/>
    </source>
</evidence>